<evidence type="ECO:0000313" key="4">
    <source>
        <dbReference type="EMBL" id="PTN01674.1"/>
    </source>
</evidence>
<dbReference type="EMBL" id="QAAA01000011">
    <property type="protein sequence ID" value="PTN01674.1"/>
    <property type="molecule type" value="Genomic_DNA"/>
</dbReference>
<evidence type="ECO:0000256" key="3">
    <source>
        <dbReference type="ARBA" id="ARBA00030757"/>
    </source>
</evidence>
<keyword evidence="4" id="KW-0489">Methyltransferase</keyword>
<gene>
    <name evidence="4" type="ORF">C8N32_11173</name>
</gene>
<dbReference type="SUPFAM" id="SSF53335">
    <property type="entry name" value="S-adenosyl-L-methionine-dependent methyltransferases"/>
    <property type="match status" value="1"/>
</dbReference>
<dbReference type="AlphaFoldDB" id="A0A2T5BR27"/>
<evidence type="ECO:0000313" key="5">
    <source>
        <dbReference type="Proteomes" id="UP000243859"/>
    </source>
</evidence>
<dbReference type="GO" id="GO:0032259">
    <property type="term" value="P:methylation"/>
    <property type="evidence" value="ECO:0007669"/>
    <property type="project" value="UniProtKB-KW"/>
</dbReference>
<dbReference type="GO" id="GO:0005737">
    <property type="term" value="C:cytoplasm"/>
    <property type="evidence" value="ECO:0007669"/>
    <property type="project" value="TreeGrafter"/>
</dbReference>
<dbReference type="GO" id="GO:0004719">
    <property type="term" value="F:protein-L-isoaspartate (D-aspartate) O-methyltransferase activity"/>
    <property type="evidence" value="ECO:0007669"/>
    <property type="project" value="InterPro"/>
</dbReference>
<proteinExistence type="inferred from homology"/>
<dbReference type="Proteomes" id="UP000243859">
    <property type="component" value="Unassembled WGS sequence"/>
</dbReference>
<dbReference type="RefSeq" id="WP_107892881.1">
    <property type="nucleotide sequence ID" value="NZ_NHSI01000064.1"/>
</dbReference>
<dbReference type="PANTHER" id="PTHR11579">
    <property type="entry name" value="PROTEIN-L-ISOASPARTATE O-METHYLTRANSFERASE"/>
    <property type="match status" value="1"/>
</dbReference>
<accession>A0A2T5BR27</accession>
<name>A0A2T5BR27_9RHOB</name>
<evidence type="ECO:0000256" key="1">
    <source>
        <dbReference type="ARBA" id="ARBA00005369"/>
    </source>
</evidence>
<dbReference type="PANTHER" id="PTHR11579:SF18">
    <property type="entry name" value="PROTEIN-L-ISOASPARTATE O-METHYLTRANSFERASE"/>
    <property type="match status" value="1"/>
</dbReference>
<dbReference type="InterPro" id="IPR000682">
    <property type="entry name" value="PCMT"/>
</dbReference>
<dbReference type="OrthoDB" id="9798496at2"/>
<dbReference type="CDD" id="cd02440">
    <property type="entry name" value="AdoMet_MTases"/>
    <property type="match status" value="1"/>
</dbReference>
<keyword evidence="5" id="KW-1185">Reference proteome</keyword>
<keyword evidence="4" id="KW-0808">Transferase</keyword>
<comment type="caution">
    <text evidence="4">The sequence shown here is derived from an EMBL/GenBank/DDBJ whole genome shotgun (WGS) entry which is preliminary data.</text>
</comment>
<reference evidence="4 5" key="1">
    <citation type="submission" date="2018-04" db="EMBL/GenBank/DDBJ databases">
        <title>Genomic Encyclopedia of Archaeal and Bacterial Type Strains, Phase II (KMG-II): from individual species to whole genera.</title>
        <authorList>
            <person name="Goeker M."/>
        </authorList>
    </citation>
    <scope>NUCLEOTIDE SEQUENCE [LARGE SCALE GENOMIC DNA]</scope>
    <source>
        <strain evidence="4 5">DSM 18064</strain>
    </source>
</reference>
<evidence type="ECO:0000256" key="2">
    <source>
        <dbReference type="ARBA" id="ARBA00013346"/>
    </source>
</evidence>
<dbReference type="Pfam" id="PF01135">
    <property type="entry name" value="PCMT"/>
    <property type="match status" value="1"/>
</dbReference>
<dbReference type="InterPro" id="IPR029063">
    <property type="entry name" value="SAM-dependent_MTases_sf"/>
</dbReference>
<dbReference type="Gene3D" id="3.40.50.150">
    <property type="entry name" value="Vaccinia Virus protein VP39"/>
    <property type="match status" value="1"/>
</dbReference>
<comment type="similarity">
    <text evidence="1">Belongs to the methyltransferase superfamily. L-isoaspartyl/D-aspartyl protein methyltransferase family.</text>
</comment>
<sequence length="217" mass="23480">MTDFTARRIAMVDTQVRPSDVTRLPIIDAMLSVPREVYVPDARREAAYVGENLDLGGGRVLLEPRTFAKMLEELAIQPDELVLDLGCAQGYSSAVLARLAQTVVGVEEDSDLAREAETNLAEQGAYNAAVVCGPLTEGAPRHGPYDAMIVQGAISRFPQVLADQLRPGGRVVALTAEKNVGMCRVGLKGRDGISWRFAFNASAPFLPGFEEAPEFQF</sequence>
<protein>
    <recommendedName>
        <fullName evidence="2">Protein-L-isoaspartate O-methyltransferase</fullName>
    </recommendedName>
    <alternativeName>
        <fullName evidence="3">Protein L-isoaspartyl methyltransferase</fullName>
    </alternativeName>
</protein>
<organism evidence="4 5">
    <name type="scientific">Rhodovulum imhoffii</name>
    <dbReference type="NCBI Taxonomy" id="365340"/>
    <lineage>
        <taxon>Bacteria</taxon>
        <taxon>Pseudomonadati</taxon>
        <taxon>Pseudomonadota</taxon>
        <taxon>Alphaproteobacteria</taxon>
        <taxon>Rhodobacterales</taxon>
        <taxon>Paracoccaceae</taxon>
        <taxon>Rhodovulum</taxon>
    </lineage>
</organism>